<evidence type="ECO:0000256" key="5">
    <source>
        <dbReference type="SAM" id="Phobius"/>
    </source>
</evidence>
<evidence type="ECO:0000256" key="3">
    <source>
        <dbReference type="ARBA" id="ARBA00022989"/>
    </source>
</evidence>
<dbReference type="PANTHER" id="PTHR11814">
    <property type="entry name" value="SULFATE TRANSPORTER"/>
    <property type="match status" value="1"/>
</dbReference>
<dbReference type="GO" id="GO:0016020">
    <property type="term" value="C:membrane"/>
    <property type="evidence" value="ECO:0007669"/>
    <property type="project" value="UniProtKB-SubCell"/>
</dbReference>
<evidence type="ECO:0000256" key="4">
    <source>
        <dbReference type="ARBA" id="ARBA00023136"/>
    </source>
</evidence>
<dbReference type="Pfam" id="PF01740">
    <property type="entry name" value="STAS"/>
    <property type="match status" value="1"/>
</dbReference>
<dbReference type="InterPro" id="IPR001902">
    <property type="entry name" value="SLC26A/SulP_fam"/>
</dbReference>
<keyword evidence="3 5" id="KW-1133">Transmembrane helix</keyword>
<evidence type="ECO:0000256" key="2">
    <source>
        <dbReference type="ARBA" id="ARBA00022692"/>
    </source>
</evidence>
<accession>A0A226ELW8</accession>
<dbReference type="Proteomes" id="UP000198287">
    <property type="component" value="Unassembled WGS sequence"/>
</dbReference>
<keyword evidence="4 5" id="KW-0472">Membrane</keyword>
<name>A0A226ELW8_FOLCA</name>
<dbReference type="SUPFAM" id="SSF52091">
    <property type="entry name" value="SpoIIaa-like"/>
    <property type="match status" value="1"/>
</dbReference>
<feature type="transmembrane region" description="Helical" evidence="5">
    <location>
        <begin position="304"/>
        <end position="326"/>
    </location>
</feature>
<comment type="subcellular location">
    <subcellularLocation>
        <location evidence="1">Membrane</location>
        <topology evidence="1">Multi-pass membrane protein</topology>
    </subcellularLocation>
</comment>
<comment type="caution">
    <text evidence="7">The sequence shown here is derived from an EMBL/GenBank/DDBJ whole genome shotgun (WGS) entry which is preliminary data.</text>
</comment>
<feature type="transmembrane region" description="Helical" evidence="5">
    <location>
        <begin position="430"/>
        <end position="446"/>
    </location>
</feature>
<dbReference type="InterPro" id="IPR002645">
    <property type="entry name" value="STAS_dom"/>
</dbReference>
<dbReference type="InterPro" id="IPR011547">
    <property type="entry name" value="SLC26A/SulP_dom"/>
</dbReference>
<dbReference type="NCBIfam" id="TIGR00815">
    <property type="entry name" value="sulP"/>
    <property type="match status" value="1"/>
</dbReference>
<feature type="transmembrane region" description="Helical" evidence="5">
    <location>
        <begin position="492"/>
        <end position="519"/>
    </location>
</feature>
<dbReference type="EMBL" id="LNIX01000003">
    <property type="protein sequence ID" value="OXA58147.1"/>
    <property type="molecule type" value="Genomic_DNA"/>
</dbReference>
<evidence type="ECO:0000313" key="7">
    <source>
        <dbReference type="EMBL" id="OXA58147.1"/>
    </source>
</evidence>
<keyword evidence="8" id="KW-1185">Reference proteome</keyword>
<proteinExistence type="predicted"/>
<dbReference type="GO" id="GO:0055085">
    <property type="term" value="P:transmembrane transport"/>
    <property type="evidence" value="ECO:0007669"/>
    <property type="project" value="InterPro"/>
</dbReference>
<dbReference type="OMA" id="YKDAQRV"/>
<dbReference type="Pfam" id="PF00916">
    <property type="entry name" value="Sulfate_transp"/>
    <property type="match status" value="1"/>
</dbReference>
<evidence type="ECO:0000259" key="6">
    <source>
        <dbReference type="PROSITE" id="PS50801"/>
    </source>
</evidence>
<sequence length="802" mass="88019">MNQLLHVQQGYGHLSESANNNESSNSIKQGLYQEYLQQCSQPKKEGSNIRTKCLNFCKCNPLSWMFSLFPILSWLPKYNFREDFSYDLISGITVCVMQIPQGMAYAMLASVQPVVGIYMSLFPIIIYSIMGTSRHISMGTFAITCLMTSKTVLELHAKYDTVTHPELNDTSLGTVPYEVVDHQEEQHYKYTPEQIATILSFVTGIIQLLMGTLRLGFLCVILSSDLVSGFTLGSAIHVLTSQIKSLLGLSIQRRTGVFKIPLTYYDIFSNIGNSNVTAVIFSVITLSCLMIYNEVLKPLIAKKISIPIPIELFAIVGGTLVSRYWITSEEYGIQIVNHIPTGFPPPALPPLELVKDVLMDSFIMAIVAFTISISMGKIFAAKHEYDVDSNQELLANGASNVFGSFFSCAPISCSLSRSVIQEQVGGRSQLAGLVSCVIMVFVLLWIAPFFETLPQCVLSSMIVVALRGMLIQLRDVPGAFRESLLNAGVWSVTFLATVFLDIEYGLGIGVIAALLNLIWRSNRPYCALVRVHSDSLDGSILVDASSPSGKQIPGIQIVKYTGSLNFATVEYFGKKLNSLVPPTDRFASQSSFPPNIGQSNKQRKGSIMEGVIVSTISEEVDHQLESSSEYDNNEFSNSSEQIFKPGKVSSSLAVEKPDVNWLILDFSSVSSIDPAATKSLISLTKLYLKKDVNLIFVGCAPSIIPILDQGNLIKVAGADHFHPTVPAALSYLRRGLVVRRRSSLRPPLDNSYNTTSSLGISMDTSSQAAAAAEQVVVQDDGDFQVVGDTTAYFRRLSKNTLR</sequence>
<reference evidence="7 8" key="1">
    <citation type="submission" date="2015-12" db="EMBL/GenBank/DDBJ databases">
        <title>The genome of Folsomia candida.</title>
        <authorList>
            <person name="Faddeeva A."/>
            <person name="Derks M.F."/>
            <person name="Anvar Y."/>
            <person name="Smit S."/>
            <person name="Van Straalen N."/>
            <person name="Roelofs D."/>
        </authorList>
    </citation>
    <scope>NUCLEOTIDE SEQUENCE [LARGE SCALE GENOMIC DNA]</scope>
    <source>
        <strain evidence="7 8">VU population</strain>
        <tissue evidence="7">Whole body</tissue>
    </source>
</reference>
<feature type="domain" description="STAS" evidence="6">
    <location>
        <begin position="545"/>
        <end position="732"/>
    </location>
</feature>
<keyword evidence="2 5" id="KW-0812">Transmembrane</keyword>
<dbReference type="InterPro" id="IPR036513">
    <property type="entry name" value="STAS_dom_sf"/>
</dbReference>
<dbReference type="AlphaFoldDB" id="A0A226ELW8"/>
<evidence type="ECO:0000313" key="8">
    <source>
        <dbReference type="Proteomes" id="UP000198287"/>
    </source>
</evidence>
<dbReference type="OrthoDB" id="288203at2759"/>
<dbReference type="Gene3D" id="3.30.750.24">
    <property type="entry name" value="STAS domain"/>
    <property type="match status" value="1"/>
</dbReference>
<dbReference type="PROSITE" id="PS50801">
    <property type="entry name" value="STAS"/>
    <property type="match status" value="1"/>
</dbReference>
<feature type="transmembrane region" description="Helical" evidence="5">
    <location>
        <begin position="361"/>
        <end position="380"/>
    </location>
</feature>
<gene>
    <name evidence="7" type="ORF">Fcan01_06811</name>
</gene>
<organism evidence="7 8">
    <name type="scientific">Folsomia candida</name>
    <name type="common">Springtail</name>
    <dbReference type="NCBI Taxonomy" id="158441"/>
    <lineage>
        <taxon>Eukaryota</taxon>
        <taxon>Metazoa</taxon>
        <taxon>Ecdysozoa</taxon>
        <taxon>Arthropoda</taxon>
        <taxon>Hexapoda</taxon>
        <taxon>Collembola</taxon>
        <taxon>Entomobryomorpha</taxon>
        <taxon>Isotomoidea</taxon>
        <taxon>Isotomidae</taxon>
        <taxon>Proisotominae</taxon>
        <taxon>Folsomia</taxon>
    </lineage>
</organism>
<evidence type="ECO:0000256" key="1">
    <source>
        <dbReference type="ARBA" id="ARBA00004141"/>
    </source>
</evidence>
<dbReference type="STRING" id="158441.A0A226ELW8"/>
<feature type="transmembrane region" description="Helical" evidence="5">
    <location>
        <begin position="271"/>
        <end position="292"/>
    </location>
</feature>
<feature type="transmembrane region" description="Helical" evidence="5">
    <location>
        <begin position="103"/>
        <end position="129"/>
    </location>
</feature>
<protein>
    <submittedName>
        <fullName evidence="7">Prestin</fullName>
    </submittedName>
</protein>
<dbReference type="CDD" id="cd07042">
    <property type="entry name" value="STAS_SulP_like_sulfate_transporter"/>
    <property type="match status" value="1"/>
</dbReference>